<dbReference type="EMBL" id="VLKK01000019">
    <property type="protein sequence ID" value="TWH90445.1"/>
    <property type="molecule type" value="Genomic_DNA"/>
</dbReference>
<dbReference type="Gene3D" id="1.20.1260.10">
    <property type="match status" value="1"/>
</dbReference>
<dbReference type="Pfam" id="PF13628">
    <property type="entry name" value="DUF4142"/>
    <property type="match status" value="1"/>
</dbReference>
<reference evidence="2 3" key="1">
    <citation type="journal article" date="2015" name="Stand. Genomic Sci.">
        <title>Genomic Encyclopedia of Bacterial and Archaeal Type Strains, Phase III: the genomes of soil and plant-associated and newly described type strains.</title>
        <authorList>
            <person name="Whitman W.B."/>
            <person name="Woyke T."/>
            <person name="Klenk H.P."/>
            <person name="Zhou Y."/>
            <person name="Lilburn T.G."/>
            <person name="Beck B.J."/>
            <person name="De Vos P."/>
            <person name="Vandamme P."/>
            <person name="Eisen J.A."/>
            <person name="Garrity G."/>
            <person name="Hugenholtz P."/>
            <person name="Kyrpides N.C."/>
        </authorList>
    </citation>
    <scope>NUCLEOTIDE SEQUENCE [LARGE SCALE GENOMIC DNA]</scope>
    <source>
        <strain evidence="2 3">CGMCC 1.7748</strain>
    </source>
</reference>
<proteinExistence type="predicted"/>
<dbReference type="AlphaFoldDB" id="A0A562K5E6"/>
<feature type="domain" description="DUF4142" evidence="1">
    <location>
        <begin position="50"/>
        <end position="183"/>
    </location>
</feature>
<dbReference type="Proteomes" id="UP000316624">
    <property type="component" value="Unassembled WGS sequence"/>
</dbReference>
<sequence>MIRHLLITLPVALLAACNNNNREPVMPPENNIANGMTMTPPAPAPADGNAAYLAKAGAGDLFEIESSRAILAKTDDKAVKDFANMMIDAHGKSTAKLKAAAAQAGIAVAPPRLEPDQQAKLESIKSASAAEATRDYLTAQREAHAAALALHQGYARNGPTPALKTAAGEIAGVVQQHIDRLAKLPK</sequence>
<comment type="caution">
    <text evidence="2">The sequence shown here is derived from an EMBL/GenBank/DDBJ whole genome shotgun (WGS) entry which is preliminary data.</text>
</comment>
<dbReference type="PANTHER" id="PTHR38593:SF1">
    <property type="entry name" value="BLR2558 PROTEIN"/>
    <property type="match status" value="1"/>
</dbReference>
<dbReference type="InterPro" id="IPR025419">
    <property type="entry name" value="DUF4142"/>
</dbReference>
<gene>
    <name evidence="2" type="ORF">IQ35_03381</name>
</gene>
<evidence type="ECO:0000313" key="2">
    <source>
        <dbReference type="EMBL" id="TWH90445.1"/>
    </source>
</evidence>
<dbReference type="RefSeq" id="WP_021243134.1">
    <property type="nucleotide sequence ID" value="NZ_JACIIY010000021.1"/>
</dbReference>
<organism evidence="2 3">
    <name type="scientific">Sphingobium wenxiniae (strain DSM 21828 / CGMCC 1.7748 / JZ-1)</name>
    <dbReference type="NCBI Taxonomy" id="595605"/>
    <lineage>
        <taxon>Bacteria</taxon>
        <taxon>Pseudomonadati</taxon>
        <taxon>Pseudomonadota</taxon>
        <taxon>Alphaproteobacteria</taxon>
        <taxon>Sphingomonadales</taxon>
        <taxon>Sphingomonadaceae</taxon>
        <taxon>Sphingobium</taxon>
    </lineage>
</organism>
<evidence type="ECO:0000313" key="3">
    <source>
        <dbReference type="Proteomes" id="UP000316624"/>
    </source>
</evidence>
<accession>A0A562K5E6</accession>
<name>A0A562K5E6_SPHWJ</name>
<keyword evidence="3" id="KW-1185">Reference proteome</keyword>
<protein>
    <submittedName>
        <fullName evidence="2">Putative membrane protein</fullName>
    </submittedName>
</protein>
<dbReference type="PROSITE" id="PS51257">
    <property type="entry name" value="PROKAR_LIPOPROTEIN"/>
    <property type="match status" value="1"/>
</dbReference>
<evidence type="ECO:0000259" key="1">
    <source>
        <dbReference type="Pfam" id="PF13628"/>
    </source>
</evidence>
<dbReference type="PANTHER" id="PTHR38593">
    <property type="entry name" value="BLR2558 PROTEIN"/>
    <property type="match status" value="1"/>
</dbReference>
<dbReference type="InterPro" id="IPR012347">
    <property type="entry name" value="Ferritin-like"/>
</dbReference>